<evidence type="ECO:0000256" key="2">
    <source>
        <dbReference type="ARBA" id="ARBA00008814"/>
    </source>
</evidence>
<dbReference type="SUPFAM" id="SSF53807">
    <property type="entry name" value="Helical backbone' metal receptor"/>
    <property type="match status" value="1"/>
</dbReference>
<comment type="caution">
    <text evidence="7">The sequence shown here is derived from an EMBL/GenBank/DDBJ whole genome shotgun (WGS) entry which is preliminary data.</text>
</comment>
<comment type="subcellular location">
    <subcellularLocation>
        <location evidence="1">Cell envelope</location>
    </subcellularLocation>
</comment>
<name>A0ABS4GZD1_9BACL</name>
<dbReference type="InterPro" id="IPR051313">
    <property type="entry name" value="Bact_iron-sidero_bind"/>
</dbReference>
<evidence type="ECO:0000256" key="5">
    <source>
        <dbReference type="SAM" id="SignalP"/>
    </source>
</evidence>
<keyword evidence="3" id="KW-0813">Transport</keyword>
<keyword evidence="4 5" id="KW-0732">Signal</keyword>
<comment type="similarity">
    <text evidence="2">Belongs to the bacterial solute-binding protein 8 family.</text>
</comment>
<feature type="signal peptide" evidence="5">
    <location>
        <begin position="1"/>
        <end position="24"/>
    </location>
</feature>
<feature type="chain" id="PRO_5045520918" evidence="5">
    <location>
        <begin position="25"/>
        <end position="320"/>
    </location>
</feature>
<dbReference type="PANTHER" id="PTHR30532:SF21">
    <property type="entry name" value="SIDEROPHORE-BINDING LIPOPROTEIN YFIY-RELATED"/>
    <property type="match status" value="1"/>
</dbReference>
<gene>
    <name evidence="7" type="ORF">J2Z20_000489</name>
</gene>
<evidence type="ECO:0000256" key="4">
    <source>
        <dbReference type="ARBA" id="ARBA00022729"/>
    </source>
</evidence>
<sequence>MKIFKSMMFLVLATALLLAGCSKGKETTSSSNQQSSSEQSERVIKDAMGEVKVPAHPQRIVVLTNEGTEALLALGIKPVGAVKSWTGDPWYPHIKDKMEGVENVGEEGQPNLEAIAALKPDLILGTKMRQEKIYDQLKAIAPTVFSETLRGEWKDNFSLWANAVNQAQKGKQVIADYDAKVASFKEKAGDKLNTKVSIVRFMPGKVRIYYNDTFSGIILKDLGLKRPPVQDNDGFSDDVGKERIPDMEGDMLFYFTYETGNGEGTQLEKEWTNDPLWKNLNVVKSGNAHRVNDAIWNTAGGVIAANLMIDDLAKYFDIKL</sequence>
<reference evidence="7 8" key="1">
    <citation type="submission" date="2021-03" db="EMBL/GenBank/DDBJ databases">
        <title>Genomic Encyclopedia of Type Strains, Phase IV (KMG-IV): sequencing the most valuable type-strain genomes for metagenomic binning, comparative biology and taxonomic classification.</title>
        <authorList>
            <person name="Goeker M."/>
        </authorList>
    </citation>
    <scope>NUCLEOTIDE SEQUENCE [LARGE SCALE GENOMIC DNA]</scope>
    <source>
        <strain evidence="7 8">DSM 23491</strain>
    </source>
</reference>
<evidence type="ECO:0000313" key="7">
    <source>
        <dbReference type="EMBL" id="MBP1935628.1"/>
    </source>
</evidence>
<feature type="domain" description="Fe/B12 periplasmic-binding" evidence="6">
    <location>
        <begin position="59"/>
        <end position="320"/>
    </location>
</feature>
<evidence type="ECO:0000256" key="3">
    <source>
        <dbReference type="ARBA" id="ARBA00022448"/>
    </source>
</evidence>
<dbReference type="PROSITE" id="PS50983">
    <property type="entry name" value="FE_B12_PBP"/>
    <property type="match status" value="1"/>
</dbReference>
<accession>A0ABS4GZD1</accession>
<proteinExistence type="inferred from homology"/>
<dbReference type="InterPro" id="IPR002491">
    <property type="entry name" value="ABC_transptr_periplasmic_BD"/>
</dbReference>
<evidence type="ECO:0000256" key="1">
    <source>
        <dbReference type="ARBA" id="ARBA00004196"/>
    </source>
</evidence>
<dbReference type="CDD" id="cd01146">
    <property type="entry name" value="FhuD"/>
    <property type="match status" value="1"/>
</dbReference>
<dbReference type="Proteomes" id="UP001519273">
    <property type="component" value="Unassembled WGS sequence"/>
</dbReference>
<evidence type="ECO:0000259" key="6">
    <source>
        <dbReference type="PROSITE" id="PS50983"/>
    </source>
</evidence>
<dbReference type="RefSeq" id="WP_209845034.1">
    <property type="nucleotide sequence ID" value="NZ_CBCRVE010000001.1"/>
</dbReference>
<dbReference type="Gene3D" id="3.40.50.1980">
    <property type="entry name" value="Nitrogenase molybdenum iron protein domain"/>
    <property type="match status" value="2"/>
</dbReference>
<dbReference type="PROSITE" id="PS51257">
    <property type="entry name" value="PROKAR_LIPOPROTEIN"/>
    <property type="match status" value="1"/>
</dbReference>
<keyword evidence="8" id="KW-1185">Reference proteome</keyword>
<dbReference type="PANTHER" id="PTHR30532">
    <property type="entry name" value="IRON III DICITRATE-BINDING PERIPLASMIC PROTEIN"/>
    <property type="match status" value="1"/>
</dbReference>
<dbReference type="EMBL" id="JAGGKP010000001">
    <property type="protein sequence ID" value="MBP1935628.1"/>
    <property type="molecule type" value="Genomic_DNA"/>
</dbReference>
<evidence type="ECO:0000313" key="8">
    <source>
        <dbReference type="Proteomes" id="UP001519273"/>
    </source>
</evidence>
<dbReference type="Pfam" id="PF01497">
    <property type="entry name" value="Peripla_BP_2"/>
    <property type="match status" value="1"/>
</dbReference>
<organism evidence="7 8">
    <name type="scientific">Paenibacillus sediminis</name>
    <dbReference type="NCBI Taxonomy" id="664909"/>
    <lineage>
        <taxon>Bacteria</taxon>
        <taxon>Bacillati</taxon>
        <taxon>Bacillota</taxon>
        <taxon>Bacilli</taxon>
        <taxon>Bacillales</taxon>
        <taxon>Paenibacillaceae</taxon>
        <taxon>Paenibacillus</taxon>
    </lineage>
</organism>
<protein>
    <submittedName>
        <fullName evidence="7">Iron complex transport system substrate-binding protein</fullName>
    </submittedName>
</protein>